<keyword evidence="3" id="KW-1185">Reference proteome</keyword>
<sequence>MSDTPNYFEKLTKDEQSSFRILQSEITKALENTPKNTKISDNFGVVVDLLANYIKCDDRDSEIRKSLVCGFLWIEDCVAINTRQLCKTVCKCKSTINNGLQALGYSNKVVDAKLAGELTSSFPFMRSDFAAMRQWTFRCLPKLNLSQNFYLLSDNIENMINFNNSKIELNSDQNLKKENNVNAIKNYDSIRDVTGFEFSTKNEFTDLDLYDFPMLVNSSEPSFYNDTRSRTLDFHSLALLSEL</sequence>
<feature type="domain" description="Initiator binding" evidence="1">
    <location>
        <begin position="16"/>
        <end position="139"/>
    </location>
</feature>
<gene>
    <name evidence="2" type="ORF">TRFO_25097</name>
</gene>
<dbReference type="RefSeq" id="XP_068359982.1">
    <property type="nucleotide sequence ID" value="XM_068504135.1"/>
</dbReference>
<name>A0A1J4KAX9_9EUKA</name>
<dbReference type="InterPro" id="IPR018845">
    <property type="entry name" value="Initiator-bd"/>
</dbReference>
<evidence type="ECO:0000313" key="3">
    <source>
        <dbReference type="Proteomes" id="UP000179807"/>
    </source>
</evidence>
<dbReference type="VEuPathDB" id="TrichDB:TRFO_25097"/>
<dbReference type="GeneID" id="94838839"/>
<dbReference type="Pfam" id="PF10416">
    <property type="entry name" value="IBD"/>
    <property type="match status" value="1"/>
</dbReference>
<proteinExistence type="predicted"/>
<dbReference type="Proteomes" id="UP000179807">
    <property type="component" value="Unassembled WGS sequence"/>
</dbReference>
<organism evidence="2 3">
    <name type="scientific">Tritrichomonas foetus</name>
    <dbReference type="NCBI Taxonomy" id="1144522"/>
    <lineage>
        <taxon>Eukaryota</taxon>
        <taxon>Metamonada</taxon>
        <taxon>Parabasalia</taxon>
        <taxon>Tritrichomonadida</taxon>
        <taxon>Tritrichomonadidae</taxon>
        <taxon>Tritrichomonas</taxon>
    </lineage>
</organism>
<comment type="caution">
    <text evidence="2">The sequence shown here is derived from an EMBL/GenBank/DDBJ whole genome shotgun (WGS) entry which is preliminary data.</text>
</comment>
<dbReference type="EMBL" id="MLAK01000714">
    <property type="protein sequence ID" value="OHT06846.1"/>
    <property type="molecule type" value="Genomic_DNA"/>
</dbReference>
<reference evidence="2" key="1">
    <citation type="submission" date="2016-10" db="EMBL/GenBank/DDBJ databases">
        <authorList>
            <person name="Benchimol M."/>
            <person name="Almeida L.G."/>
            <person name="Vasconcelos A.T."/>
            <person name="Perreira-Neves A."/>
            <person name="Rosa I.A."/>
            <person name="Tasca T."/>
            <person name="Bogo M.R."/>
            <person name="de Souza W."/>
        </authorList>
    </citation>
    <scope>NUCLEOTIDE SEQUENCE [LARGE SCALE GENOMIC DNA]</scope>
    <source>
        <strain evidence="2">K</strain>
    </source>
</reference>
<evidence type="ECO:0000259" key="1">
    <source>
        <dbReference type="Pfam" id="PF10416"/>
    </source>
</evidence>
<protein>
    <recommendedName>
        <fullName evidence="1">Initiator binding domain-containing protein</fullName>
    </recommendedName>
</protein>
<dbReference type="AlphaFoldDB" id="A0A1J4KAX9"/>
<accession>A0A1J4KAX9</accession>
<evidence type="ECO:0000313" key="2">
    <source>
        <dbReference type="EMBL" id="OHT06846.1"/>
    </source>
</evidence>